<name>A0A5B7JV81_PORTR</name>
<keyword evidence="2" id="KW-1185">Reference proteome</keyword>
<evidence type="ECO:0000313" key="2">
    <source>
        <dbReference type="Proteomes" id="UP000324222"/>
    </source>
</evidence>
<accession>A0A5B7JV81</accession>
<evidence type="ECO:0000313" key="1">
    <source>
        <dbReference type="EMBL" id="MPC96938.1"/>
    </source>
</evidence>
<dbReference type="AlphaFoldDB" id="A0A5B7JV81"/>
<dbReference type="Proteomes" id="UP000324222">
    <property type="component" value="Unassembled WGS sequence"/>
</dbReference>
<sequence length="103" mass="11479">MLHLGLAGAIPRYDNAEVPVSGHQVNFLTLERSLVWGMRRVFAMALVLLCDIKLLPRYLVVSIIREVCRGCDTDESRGVECGLVVSQMLWEVGSSRPVTVLHD</sequence>
<reference evidence="1 2" key="1">
    <citation type="submission" date="2019-05" db="EMBL/GenBank/DDBJ databases">
        <title>Another draft genome of Portunus trituberculatus and its Hox gene families provides insights of decapod evolution.</title>
        <authorList>
            <person name="Jeong J.-H."/>
            <person name="Song I."/>
            <person name="Kim S."/>
            <person name="Choi T."/>
            <person name="Kim D."/>
            <person name="Ryu S."/>
            <person name="Kim W."/>
        </authorList>
    </citation>
    <scope>NUCLEOTIDE SEQUENCE [LARGE SCALE GENOMIC DNA]</scope>
    <source>
        <tissue evidence="1">Muscle</tissue>
    </source>
</reference>
<organism evidence="1 2">
    <name type="scientific">Portunus trituberculatus</name>
    <name type="common">Swimming crab</name>
    <name type="synonym">Neptunus trituberculatus</name>
    <dbReference type="NCBI Taxonomy" id="210409"/>
    <lineage>
        <taxon>Eukaryota</taxon>
        <taxon>Metazoa</taxon>
        <taxon>Ecdysozoa</taxon>
        <taxon>Arthropoda</taxon>
        <taxon>Crustacea</taxon>
        <taxon>Multicrustacea</taxon>
        <taxon>Malacostraca</taxon>
        <taxon>Eumalacostraca</taxon>
        <taxon>Eucarida</taxon>
        <taxon>Decapoda</taxon>
        <taxon>Pleocyemata</taxon>
        <taxon>Brachyura</taxon>
        <taxon>Eubrachyura</taxon>
        <taxon>Portunoidea</taxon>
        <taxon>Portunidae</taxon>
        <taxon>Portuninae</taxon>
        <taxon>Portunus</taxon>
    </lineage>
</organism>
<gene>
    <name evidence="1" type="ORF">E2C01_092220</name>
</gene>
<dbReference type="EMBL" id="VSRR010107938">
    <property type="protein sequence ID" value="MPC96938.1"/>
    <property type="molecule type" value="Genomic_DNA"/>
</dbReference>
<protein>
    <submittedName>
        <fullName evidence="1">Uncharacterized protein</fullName>
    </submittedName>
</protein>
<comment type="caution">
    <text evidence="1">The sequence shown here is derived from an EMBL/GenBank/DDBJ whole genome shotgun (WGS) entry which is preliminary data.</text>
</comment>
<proteinExistence type="predicted"/>